<dbReference type="PANTHER" id="PTHR43283:SF3">
    <property type="entry name" value="BETA-LACTAMASE FAMILY PROTEIN (AFU_ORTHOLOGUE AFUA_5G07500)"/>
    <property type="match status" value="1"/>
</dbReference>
<organism evidence="3 4">
    <name type="scientific">Sphaerisporangium dianthi</name>
    <dbReference type="NCBI Taxonomy" id="1436120"/>
    <lineage>
        <taxon>Bacteria</taxon>
        <taxon>Bacillati</taxon>
        <taxon>Actinomycetota</taxon>
        <taxon>Actinomycetes</taxon>
        <taxon>Streptosporangiales</taxon>
        <taxon>Streptosporangiaceae</taxon>
        <taxon>Sphaerisporangium</taxon>
    </lineage>
</organism>
<dbReference type="InterPro" id="IPR050789">
    <property type="entry name" value="Diverse_Enzym_Activities"/>
</dbReference>
<keyword evidence="3" id="KW-0378">Hydrolase</keyword>
<feature type="compositionally biased region" description="Basic residues" evidence="1">
    <location>
        <begin position="1"/>
        <end position="10"/>
    </location>
</feature>
<reference evidence="4" key="1">
    <citation type="journal article" date="2019" name="Int. J. Syst. Evol. Microbiol.">
        <title>The Global Catalogue of Microorganisms (GCM) 10K type strain sequencing project: providing services to taxonomists for standard genome sequencing and annotation.</title>
        <authorList>
            <consortium name="The Broad Institute Genomics Platform"/>
            <consortium name="The Broad Institute Genome Sequencing Center for Infectious Disease"/>
            <person name="Wu L."/>
            <person name="Ma J."/>
        </authorList>
    </citation>
    <scope>NUCLEOTIDE SEQUENCE [LARGE SCALE GENOMIC DNA]</scope>
    <source>
        <strain evidence="4">CGMCC 4.7132</strain>
    </source>
</reference>
<name>A0ABV9C807_9ACTN</name>
<dbReference type="Pfam" id="PF00144">
    <property type="entry name" value="Beta-lactamase"/>
    <property type="match status" value="1"/>
</dbReference>
<accession>A0ABV9C807</accession>
<comment type="caution">
    <text evidence="3">The sequence shown here is derived from an EMBL/GenBank/DDBJ whole genome shotgun (WGS) entry which is preliminary data.</text>
</comment>
<dbReference type="InterPro" id="IPR012338">
    <property type="entry name" value="Beta-lactam/transpept-like"/>
</dbReference>
<dbReference type="Gene3D" id="3.40.710.10">
    <property type="entry name" value="DD-peptidase/beta-lactamase superfamily"/>
    <property type="match status" value="1"/>
</dbReference>
<evidence type="ECO:0000259" key="2">
    <source>
        <dbReference type="Pfam" id="PF00144"/>
    </source>
</evidence>
<dbReference type="InterPro" id="IPR001466">
    <property type="entry name" value="Beta-lactam-related"/>
</dbReference>
<keyword evidence="4" id="KW-1185">Reference proteome</keyword>
<evidence type="ECO:0000313" key="3">
    <source>
        <dbReference type="EMBL" id="MFC4529169.1"/>
    </source>
</evidence>
<evidence type="ECO:0000313" key="4">
    <source>
        <dbReference type="Proteomes" id="UP001596004"/>
    </source>
</evidence>
<gene>
    <name evidence="3" type="ORF">ACFO60_00220</name>
</gene>
<feature type="region of interest" description="Disordered" evidence="1">
    <location>
        <begin position="1"/>
        <end position="47"/>
    </location>
</feature>
<dbReference type="EMBL" id="JBHSFP010000001">
    <property type="protein sequence ID" value="MFC4529169.1"/>
    <property type="molecule type" value="Genomic_DNA"/>
</dbReference>
<evidence type="ECO:0000256" key="1">
    <source>
        <dbReference type="SAM" id="MobiDB-lite"/>
    </source>
</evidence>
<dbReference type="PANTHER" id="PTHR43283">
    <property type="entry name" value="BETA-LACTAMASE-RELATED"/>
    <property type="match status" value="1"/>
</dbReference>
<protein>
    <submittedName>
        <fullName evidence="3">Serine hydrolase domain-containing protein</fullName>
    </submittedName>
</protein>
<dbReference type="RefSeq" id="WP_380836408.1">
    <property type="nucleotide sequence ID" value="NZ_JBHSFP010000001.1"/>
</dbReference>
<dbReference type="SUPFAM" id="SSF56601">
    <property type="entry name" value="beta-lactamase/transpeptidase-like"/>
    <property type="match status" value="1"/>
</dbReference>
<dbReference type="GO" id="GO:0016787">
    <property type="term" value="F:hydrolase activity"/>
    <property type="evidence" value="ECO:0007669"/>
    <property type="project" value="UniProtKB-KW"/>
</dbReference>
<feature type="domain" description="Beta-lactamase-related" evidence="2">
    <location>
        <begin position="56"/>
        <end position="200"/>
    </location>
</feature>
<proteinExistence type="predicted"/>
<sequence length="231" mass="24404">MHRPRVRARPRAVGPQGAGARGRRDARRARQADTGVAVSTGHPRVTPGRHAHAGLLAALYAPDPLTGRAVPARDIGDRALRPPEVMSAVGGMLSTLSDYVRFTRMLAGGGELDGVRVLAPRTLRLMTADHLGADLATLSTGGFPQTSLDGVGFGLGFAVVTNPLKSHSVSSAGEYYWGGAAGTVFWVAPVEDLTVVFMTQPLPLRGSLLAPSEAYPLRRQLHRLVCTSLTT</sequence>
<dbReference type="Proteomes" id="UP001596004">
    <property type="component" value="Unassembled WGS sequence"/>
</dbReference>